<evidence type="ECO:0000313" key="1">
    <source>
        <dbReference type="EMBL" id="CAD9299859.1"/>
    </source>
</evidence>
<name>A0A7S1VJA7_9STRA</name>
<organism evidence="1">
    <name type="scientific">Grammatophora oceanica</name>
    <dbReference type="NCBI Taxonomy" id="210454"/>
    <lineage>
        <taxon>Eukaryota</taxon>
        <taxon>Sar</taxon>
        <taxon>Stramenopiles</taxon>
        <taxon>Ochrophyta</taxon>
        <taxon>Bacillariophyta</taxon>
        <taxon>Fragilariophyceae</taxon>
        <taxon>Fragilariophycidae</taxon>
        <taxon>Rhabdonematales</taxon>
        <taxon>Grammatophoraceae</taxon>
        <taxon>Grammatophora</taxon>
    </lineage>
</organism>
<sequence>MNFGTSQRRRGQHYLLMRVPAICLLLLMVSPTQSLKLLSRRNVLSLPFIAAAAAATTPAATALDIDSFVNSELSNDSTSPKMSEDEALCRFGFPSKPTGEACLRAGLSTKRTDTLDAFGKVDRGDYVKCKTVYLDGGDKYIKTTVCDGK</sequence>
<reference evidence="1" key="1">
    <citation type="submission" date="2021-01" db="EMBL/GenBank/DDBJ databases">
        <authorList>
            <person name="Corre E."/>
            <person name="Pelletier E."/>
            <person name="Niang G."/>
            <person name="Scheremetjew M."/>
            <person name="Finn R."/>
            <person name="Kale V."/>
            <person name="Holt S."/>
            <person name="Cochrane G."/>
            <person name="Meng A."/>
            <person name="Brown T."/>
            <person name="Cohen L."/>
        </authorList>
    </citation>
    <scope>NUCLEOTIDE SEQUENCE</scope>
    <source>
        <strain evidence="1">CCMP 410</strain>
    </source>
</reference>
<accession>A0A7S1VJA7</accession>
<proteinExistence type="predicted"/>
<protein>
    <submittedName>
        <fullName evidence="1">Uncharacterized protein</fullName>
    </submittedName>
</protein>
<dbReference type="AlphaFoldDB" id="A0A7S1VJA7"/>
<dbReference type="EMBL" id="HBGK01040481">
    <property type="protein sequence ID" value="CAD9299859.1"/>
    <property type="molecule type" value="Transcribed_RNA"/>
</dbReference>
<gene>
    <name evidence="1" type="ORF">GOCE00092_LOCUS21148</name>
</gene>